<dbReference type="Pfam" id="PF00672">
    <property type="entry name" value="HAMP"/>
    <property type="match status" value="1"/>
</dbReference>
<dbReference type="SMART" id="SM00283">
    <property type="entry name" value="MA"/>
    <property type="match status" value="1"/>
</dbReference>
<dbReference type="PANTHER" id="PTHR32089:SF112">
    <property type="entry name" value="LYSOZYME-LIKE PROTEIN-RELATED"/>
    <property type="match status" value="1"/>
</dbReference>
<dbReference type="Proteomes" id="UP000295063">
    <property type="component" value="Unassembled WGS sequence"/>
</dbReference>
<dbReference type="AlphaFoldDB" id="A0A4V2Q7V6"/>
<evidence type="ECO:0000259" key="6">
    <source>
        <dbReference type="PROSITE" id="PS50885"/>
    </source>
</evidence>
<evidence type="ECO:0000256" key="2">
    <source>
        <dbReference type="ARBA" id="ARBA00029447"/>
    </source>
</evidence>
<organism evidence="7 8">
    <name type="scientific">Anaerospora hongkongensis</name>
    <dbReference type="NCBI Taxonomy" id="244830"/>
    <lineage>
        <taxon>Bacteria</taxon>
        <taxon>Bacillati</taxon>
        <taxon>Bacillota</taxon>
        <taxon>Negativicutes</taxon>
        <taxon>Selenomonadales</taxon>
        <taxon>Sporomusaceae</taxon>
        <taxon>Anaerospora</taxon>
    </lineage>
</organism>
<dbReference type="PANTHER" id="PTHR32089">
    <property type="entry name" value="METHYL-ACCEPTING CHEMOTAXIS PROTEIN MCPB"/>
    <property type="match status" value="1"/>
</dbReference>
<evidence type="ECO:0000259" key="5">
    <source>
        <dbReference type="PROSITE" id="PS50111"/>
    </source>
</evidence>
<dbReference type="SMART" id="SM00304">
    <property type="entry name" value="HAMP"/>
    <property type="match status" value="1"/>
</dbReference>
<gene>
    <name evidence="7" type="ORF">EV210_1179</name>
</gene>
<feature type="domain" description="Methyl-accepting transducer" evidence="5">
    <location>
        <begin position="277"/>
        <end position="513"/>
    </location>
</feature>
<keyword evidence="8" id="KW-1185">Reference proteome</keyword>
<dbReference type="FunFam" id="1.10.287.950:FF:000001">
    <property type="entry name" value="Methyl-accepting chemotaxis sensory transducer"/>
    <property type="match status" value="1"/>
</dbReference>
<dbReference type="CDD" id="cd11386">
    <property type="entry name" value="MCP_signal"/>
    <property type="match status" value="1"/>
</dbReference>
<dbReference type="PROSITE" id="PS50885">
    <property type="entry name" value="HAMP"/>
    <property type="match status" value="1"/>
</dbReference>
<keyword evidence="4" id="KW-1133">Transmembrane helix</keyword>
<dbReference type="GO" id="GO:0006935">
    <property type="term" value="P:chemotaxis"/>
    <property type="evidence" value="ECO:0007669"/>
    <property type="project" value="UniProtKB-ARBA"/>
</dbReference>
<evidence type="ECO:0000256" key="3">
    <source>
        <dbReference type="PROSITE-ProRule" id="PRU00284"/>
    </source>
</evidence>
<dbReference type="GO" id="GO:0016020">
    <property type="term" value="C:membrane"/>
    <property type="evidence" value="ECO:0007669"/>
    <property type="project" value="InterPro"/>
</dbReference>
<dbReference type="SUPFAM" id="SSF58104">
    <property type="entry name" value="Methyl-accepting chemotaxis protein (MCP) signaling domain"/>
    <property type="match status" value="1"/>
</dbReference>
<keyword evidence="4" id="KW-0472">Membrane</keyword>
<dbReference type="Pfam" id="PF00015">
    <property type="entry name" value="MCPsignal"/>
    <property type="match status" value="1"/>
</dbReference>
<dbReference type="Gene3D" id="1.10.8.500">
    <property type="entry name" value="HAMP domain in histidine kinase"/>
    <property type="match status" value="1"/>
</dbReference>
<dbReference type="GO" id="GO:0007165">
    <property type="term" value="P:signal transduction"/>
    <property type="evidence" value="ECO:0007669"/>
    <property type="project" value="UniProtKB-KW"/>
</dbReference>
<keyword evidence="4" id="KW-0812">Transmembrane</keyword>
<dbReference type="PROSITE" id="PS50111">
    <property type="entry name" value="CHEMOTAXIS_TRANSDUC_2"/>
    <property type="match status" value="1"/>
</dbReference>
<evidence type="ECO:0000256" key="4">
    <source>
        <dbReference type="SAM" id="Phobius"/>
    </source>
</evidence>
<protein>
    <submittedName>
        <fullName evidence="7">Methyl-accepting chemotaxis protein</fullName>
    </submittedName>
</protein>
<dbReference type="Gene3D" id="1.10.287.950">
    <property type="entry name" value="Methyl-accepting chemotaxis protein"/>
    <property type="match status" value="1"/>
</dbReference>
<evidence type="ECO:0000256" key="1">
    <source>
        <dbReference type="ARBA" id="ARBA00023224"/>
    </source>
</evidence>
<comment type="caution">
    <text evidence="7">The sequence shown here is derived from an EMBL/GenBank/DDBJ whole genome shotgun (WGS) entry which is preliminary data.</text>
</comment>
<name>A0A4V2Q7V6_9FIRM</name>
<feature type="domain" description="HAMP" evidence="6">
    <location>
        <begin position="206"/>
        <end position="258"/>
    </location>
</feature>
<dbReference type="InterPro" id="IPR004089">
    <property type="entry name" value="MCPsignal_dom"/>
</dbReference>
<evidence type="ECO:0000313" key="7">
    <source>
        <dbReference type="EMBL" id="TCL33554.1"/>
    </source>
</evidence>
<accession>A0A4V2Q7V6</accession>
<sequence>MKMNLTAKMVAYFLLVVLTATIGFVYTIWKVNDAAKFTAQVRGKFLPLLLQTTEANSDYSDAVADLRGYYVTRDSQLLNDYQKKSEVIKKSLDELVKASITVDGKRLSNELQGVSNKYFELAEKKYIPLTKEGKMEEALAVMQYEMNPLALILFDKFDDYQEMRNKQMSGILEEAEDHAGEAQAASVAAALLAAVLGIIIGIFAARSIARPINQLAVVAQNVADGNLTKQVSVDRQDEIGKLGLSFNTMVEQLKSLITQIHTNAEQLAASSEELTASSQQSAQAANQVAASINDVANGANEQLAAANEASAVVEQMSAGIEEVAANTNIVAEQSAQAADKAKEGEKSVDKAVNQMTHLENTVNTSADVVAKLGERSKEIGQIVDTISGIAGQTNLLALNAAIEAARAGEQGRGFAVVAEEVRKLAEQSQEAAGRIAQLIGEIQGDTDKAVVAMNEGTREVKMGAEVVNVAGHMFREIVELVSQVSAQVREISAAIQQMASGSQQIVGVVQKIDRLSKSSAVESQSVSAATEEQLASMEEIASSSQTLSKLAQDLQAEVAKFQV</sequence>
<feature type="transmembrane region" description="Helical" evidence="4">
    <location>
        <begin position="184"/>
        <end position="205"/>
    </location>
</feature>
<keyword evidence="1 3" id="KW-0807">Transducer</keyword>
<feature type="transmembrane region" description="Helical" evidence="4">
    <location>
        <begin position="9"/>
        <end position="29"/>
    </location>
</feature>
<proteinExistence type="inferred from homology"/>
<evidence type="ECO:0000313" key="8">
    <source>
        <dbReference type="Proteomes" id="UP000295063"/>
    </source>
</evidence>
<dbReference type="EMBL" id="SLUI01000017">
    <property type="protein sequence ID" value="TCL33554.1"/>
    <property type="molecule type" value="Genomic_DNA"/>
</dbReference>
<reference evidence="7 8" key="1">
    <citation type="submission" date="2019-03" db="EMBL/GenBank/DDBJ databases">
        <title>Genomic Encyclopedia of Type Strains, Phase IV (KMG-IV): sequencing the most valuable type-strain genomes for metagenomic binning, comparative biology and taxonomic classification.</title>
        <authorList>
            <person name="Goeker M."/>
        </authorList>
    </citation>
    <scope>NUCLEOTIDE SEQUENCE [LARGE SCALE GENOMIC DNA]</scope>
    <source>
        <strain evidence="7 8">DSM 15969</strain>
    </source>
</reference>
<dbReference type="InterPro" id="IPR003660">
    <property type="entry name" value="HAMP_dom"/>
</dbReference>
<dbReference type="CDD" id="cd06225">
    <property type="entry name" value="HAMP"/>
    <property type="match status" value="1"/>
</dbReference>
<comment type="similarity">
    <text evidence="2">Belongs to the methyl-accepting chemotaxis (MCP) protein family.</text>
</comment>